<dbReference type="EMBL" id="KQ964628">
    <property type="protein sequence ID" value="KXN67564.1"/>
    <property type="molecule type" value="Genomic_DNA"/>
</dbReference>
<evidence type="ECO:0000313" key="2">
    <source>
        <dbReference type="Proteomes" id="UP000070444"/>
    </source>
</evidence>
<gene>
    <name evidence="1" type="ORF">CONCODRAFT_115277</name>
</gene>
<proteinExistence type="predicted"/>
<dbReference type="AlphaFoldDB" id="A0A137NY32"/>
<name>A0A137NY32_CONC2</name>
<keyword evidence="2" id="KW-1185">Reference proteome</keyword>
<protein>
    <submittedName>
        <fullName evidence="1">Uncharacterized protein</fullName>
    </submittedName>
</protein>
<organism evidence="1 2">
    <name type="scientific">Conidiobolus coronatus (strain ATCC 28846 / CBS 209.66 / NRRL 28638)</name>
    <name type="common">Delacroixia coronata</name>
    <dbReference type="NCBI Taxonomy" id="796925"/>
    <lineage>
        <taxon>Eukaryota</taxon>
        <taxon>Fungi</taxon>
        <taxon>Fungi incertae sedis</taxon>
        <taxon>Zoopagomycota</taxon>
        <taxon>Entomophthoromycotina</taxon>
        <taxon>Entomophthoromycetes</taxon>
        <taxon>Entomophthorales</taxon>
        <taxon>Ancylistaceae</taxon>
        <taxon>Conidiobolus</taxon>
    </lineage>
</organism>
<accession>A0A137NY32</accession>
<sequence length="225" mass="26233">MEKNEFTLDKSHMITILNLVEKYLPLLDRFKLRYKNSKCLIDCFNFLNNLGGSTLYYPVNDPNDQLVLACTDIGENTILNNCTIFYESVDLFGNSELDQFKYHFGINKGTDVKSYCNICDGDKYDGISCECGESGFCDMEHDDTYQQKLFGKKVYKNESWAYNKIYEPIFYDIDYSDVFQSLYKMIKERETFVKPSNTSQGSDISKDIFSLNDKYYEKDLGIYFG</sequence>
<evidence type="ECO:0000313" key="1">
    <source>
        <dbReference type="EMBL" id="KXN67564.1"/>
    </source>
</evidence>
<dbReference type="Proteomes" id="UP000070444">
    <property type="component" value="Unassembled WGS sequence"/>
</dbReference>
<reference evidence="1 2" key="1">
    <citation type="journal article" date="2015" name="Genome Biol. Evol.">
        <title>Phylogenomic analyses indicate that early fungi evolved digesting cell walls of algal ancestors of land plants.</title>
        <authorList>
            <person name="Chang Y."/>
            <person name="Wang S."/>
            <person name="Sekimoto S."/>
            <person name="Aerts A.L."/>
            <person name="Choi C."/>
            <person name="Clum A."/>
            <person name="LaButti K.M."/>
            <person name="Lindquist E.A."/>
            <person name="Yee Ngan C."/>
            <person name="Ohm R.A."/>
            <person name="Salamov A.A."/>
            <person name="Grigoriev I.V."/>
            <person name="Spatafora J.W."/>
            <person name="Berbee M.L."/>
        </authorList>
    </citation>
    <scope>NUCLEOTIDE SEQUENCE [LARGE SCALE GENOMIC DNA]</scope>
    <source>
        <strain evidence="1 2">NRRL 28638</strain>
    </source>
</reference>